<dbReference type="OrthoDB" id="9805113at2"/>
<dbReference type="Pfam" id="PF15891">
    <property type="entry name" value="Nuc_deoxyri_tr2"/>
    <property type="match status" value="1"/>
</dbReference>
<sequence>MPAEITVVRAGHPLPGTWSASLYLCGPTSLDPDVPSWRDEAVRWITEQWDGDGTLAVFLPEPEEGASLSYADQIAWEEEAMAMSDVILFYVPRAMPSLPGLVTNVKWGAWHRSGRVVLGSPAGAERNAYLLHFAHALEVPVSESLDATVRAALDRLAAGAERTGGARWIPLQLWTTPAFRQWYAEQRAAGRELRSAAVLWAEGHPARRWAMRAQLADPAAPGEAATTLVVRGEPCDHHG</sequence>
<name>A0A125SZC7_9ACTN</name>
<dbReference type="InterPro" id="IPR039470">
    <property type="entry name" value="Nuc_deoxyri_tr2"/>
</dbReference>
<reference evidence="1" key="1">
    <citation type="submission" date="2016-02" db="EMBL/GenBank/DDBJ databases">
        <title>BD-12 biosynthetic gene cluster.</title>
        <authorList>
            <person name="Maruyama C."/>
            <person name="Niikura H."/>
            <person name="Izumikawa M."/>
            <person name="Hashimoto J."/>
            <person name="Shin-ya K."/>
            <person name="Komatsu M."/>
            <person name="Ikeda H."/>
            <person name="Kuroda M."/>
            <person name="Sekizuka T."/>
            <person name="Ishikawa J."/>
            <person name="Hamano Y."/>
        </authorList>
    </citation>
    <scope>NUCLEOTIDE SEQUENCE</scope>
    <source>
        <strain evidence="1">NBRC 13826</strain>
    </source>
</reference>
<proteinExistence type="predicted"/>
<dbReference type="EMBL" id="LC122485">
    <property type="protein sequence ID" value="BAU50931.1"/>
    <property type="molecule type" value="Genomic_DNA"/>
</dbReference>
<protein>
    <submittedName>
        <fullName evidence="1">Uncharacterized protein</fullName>
    </submittedName>
</protein>
<organism evidence="1">
    <name type="scientific">Streptomyces luteocolor</name>
    <dbReference type="NCBI Taxonomy" id="285500"/>
    <lineage>
        <taxon>Bacteria</taxon>
        <taxon>Bacillati</taxon>
        <taxon>Actinomycetota</taxon>
        <taxon>Actinomycetes</taxon>
        <taxon>Kitasatosporales</taxon>
        <taxon>Streptomycetaceae</taxon>
        <taxon>Streptomyces</taxon>
    </lineage>
</organism>
<evidence type="ECO:0000313" key="1">
    <source>
        <dbReference type="EMBL" id="BAU50931.1"/>
    </source>
</evidence>
<accession>A0A125SZC7</accession>
<dbReference type="AlphaFoldDB" id="A0A125SZC7"/>
<dbReference type="Gene3D" id="3.40.50.450">
    <property type="match status" value="1"/>
</dbReference>
<dbReference type="RefSeq" id="WP_069885201.1">
    <property type="nucleotide sequence ID" value="NZ_BDGW01000038.1"/>
</dbReference>